<proteinExistence type="predicted"/>
<evidence type="ECO:0000313" key="2">
    <source>
        <dbReference type="Proteomes" id="UP000824540"/>
    </source>
</evidence>
<dbReference type="OrthoDB" id="10546809at2759"/>
<reference evidence="1" key="1">
    <citation type="thesis" date="2021" institute="BYU ScholarsArchive" country="Provo, UT, USA">
        <title>Applications of and Algorithms for Genome Assembly and Genomic Analyses with an Emphasis on Marine Teleosts.</title>
        <authorList>
            <person name="Pickett B.D."/>
        </authorList>
    </citation>
    <scope>NUCLEOTIDE SEQUENCE</scope>
    <source>
        <strain evidence="1">HI-2016</strain>
    </source>
</reference>
<name>A0A8T2N8K7_9TELE</name>
<evidence type="ECO:0000313" key="1">
    <source>
        <dbReference type="EMBL" id="KAG9336695.1"/>
    </source>
</evidence>
<organism evidence="1 2">
    <name type="scientific">Albula glossodonta</name>
    <name type="common">roundjaw bonefish</name>
    <dbReference type="NCBI Taxonomy" id="121402"/>
    <lineage>
        <taxon>Eukaryota</taxon>
        <taxon>Metazoa</taxon>
        <taxon>Chordata</taxon>
        <taxon>Craniata</taxon>
        <taxon>Vertebrata</taxon>
        <taxon>Euteleostomi</taxon>
        <taxon>Actinopterygii</taxon>
        <taxon>Neopterygii</taxon>
        <taxon>Teleostei</taxon>
        <taxon>Albuliformes</taxon>
        <taxon>Albulidae</taxon>
        <taxon>Albula</taxon>
    </lineage>
</organism>
<dbReference type="AlphaFoldDB" id="A0A8T2N8K7"/>
<keyword evidence="2" id="KW-1185">Reference proteome</keyword>
<dbReference type="Proteomes" id="UP000824540">
    <property type="component" value="Unassembled WGS sequence"/>
</dbReference>
<accession>A0A8T2N8K7</accession>
<sequence length="70" mass="8144">MWNIWAQTVFGKKPLIPEWAVSGAQLSHLERDTEPAGQVQDAGIREIQDWNQHHRWASLVRHVLQTFCKP</sequence>
<gene>
    <name evidence="1" type="ORF">JZ751_003043</name>
</gene>
<dbReference type="EMBL" id="JAFBMS010000102">
    <property type="protein sequence ID" value="KAG9336695.1"/>
    <property type="molecule type" value="Genomic_DNA"/>
</dbReference>
<comment type="caution">
    <text evidence="1">The sequence shown here is derived from an EMBL/GenBank/DDBJ whole genome shotgun (WGS) entry which is preliminary data.</text>
</comment>
<protein>
    <submittedName>
        <fullName evidence="1">Uncharacterized protein</fullName>
    </submittedName>
</protein>